<dbReference type="AlphaFoldDB" id="A0A7I7QIX5"/>
<keyword evidence="3" id="KW-1185">Reference proteome</keyword>
<dbReference type="Proteomes" id="UP000467193">
    <property type="component" value="Chromosome"/>
</dbReference>
<name>A0A7I7QIX5_9MYCO</name>
<proteinExistence type="predicted"/>
<sequence>MWLWSWTDSSARFYVLGMNSNEKLRARYRAREAQRRLNEERARRERANADAAATIRLTLHRVESVDTWERVRLDQAQERVRAEGAKRRAGYLAGLQAAVEQMRDRGETLAKIAALVDVDVREIKAALRRARTADEGGRGMAGISGAGTRSARSAPQGGDFESRDPLSDNAARRSASGDDNGAGSYDPTRCVRCEAVMLDIDDGPRRGRRRLYCSDTCRRDASAARTAAERYGSPIRVVEVRKPVDSSKPTAESTGPEPAPIEPLDAVGIMLENDEALHALLARMTEQARLKNLNRPTLTAARELAKVVHPLRSW</sequence>
<protein>
    <submittedName>
        <fullName evidence="2">Uncharacterized protein</fullName>
    </submittedName>
</protein>
<dbReference type="EMBL" id="AP022588">
    <property type="protein sequence ID" value="BBY26289.1"/>
    <property type="molecule type" value="Genomic_DNA"/>
</dbReference>
<evidence type="ECO:0000313" key="3">
    <source>
        <dbReference type="Proteomes" id="UP000467193"/>
    </source>
</evidence>
<evidence type="ECO:0000313" key="2">
    <source>
        <dbReference type="EMBL" id="BBY26289.1"/>
    </source>
</evidence>
<evidence type="ECO:0000256" key="1">
    <source>
        <dbReference type="SAM" id="MobiDB-lite"/>
    </source>
</evidence>
<reference evidence="2 3" key="1">
    <citation type="journal article" date="2019" name="Emerg. Microbes Infect.">
        <title>Comprehensive subspecies identification of 175 nontuberculous mycobacteria species based on 7547 genomic profiles.</title>
        <authorList>
            <person name="Matsumoto Y."/>
            <person name="Kinjo T."/>
            <person name="Motooka D."/>
            <person name="Nabeya D."/>
            <person name="Jung N."/>
            <person name="Uechi K."/>
            <person name="Horii T."/>
            <person name="Iida T."/>
            <person name="Fujita J."/>
            <person name="Nakamura S."/>
        </authorList>
    </citation>
    <scope>NUCLEOTIDE SEQUENCE [LARGE SCALE GENOMIC DNA]</scope>
    <source>
        <strain evidence="2 3">JCM 17899</strain>
    </source>
</reference>
<accession>A0A7I7QIX5</accession>
<organism evidence="2 3">
    <name type="scientific">Mycolicibacterium sediminis</name>
    <dbReference type="NCBI Taxonomy" id="1286180"/>
    <lineage>
        <taxon>Bacteria</taxon>
        <taxon>Bacillati</taxon>
        <taxon>Actinomycetota</taxon>
        <taxon>Actinomycetes</taxon>
        <taxon>Mycobacteriales</taxon>
        <taxon>Mycobacteriaceae</taxon>
        <taxon>Mycolicibacterium</taxon>
    </lineage>
</organism>
<dbReference type="KEGG" id="msei:MSEDJ_03850"/>
<feature type="region of interest" description="Disordered" evidence="1">
    <location>
        <begin position="129"/>
        <end position="186"/>
    </location>
</feature>
<gene>
    <name evidence="2" type="ORF">MSEDJ_03850</name>
</gene>